<evidence type="ECO:0000256" key="3">
    <source>
        <dbReference type="ARBA" id="ARBA00022679"/>
    </source>
</evidence>
<dbReference type="PANTHER" id="PTHR32044">
    <property type="entry name" value="GLUCOMANNAN 4-BETA-MANNOSYLTRANSFERASE 9"/>
    <property type="match status" value="1"/>
</dbReference>
<dbReference type="InterPro" id="IPR029044">
    <property type="entry name" value="Nucleotide-diphossugar_trans"/>
</dbReference>
<feature type="transmembrane region" description="Helical" evidence="12">
    <location>
        <begin position="492"/>
        <end position="521"/>
    </location>
</feature>
<organism evidence="14 15">
    <name type="scientific">Zostera marina</name>
    <name type="common">Eelgrass</name>
    <dbReference type="NCBI Taxonomy" id="29655"/>
    <lineage>
        <taxon>Eukaryota</taxon>
        <taxon>Viridiplantae</taxon>
        <taxon>Streptophyta</taxon>
        <taxon>Embryophyta</taxon>
        <taxon>Tracheophyta</taxon>
        <taxon>Spermatophyta</taxon>
        <taxon>Magnoliopsida</taxon>
        <taxon>Liliopsida</taxon>
        <taxon>Zosteraceae</taxon>
        <taxon>Zostera</taxon>
    </lineage>
</organism>
<feature type="domain" description="Glycosyltransferase 2-like" evidence="13">
    <location>
        <begin position="326"/>
        <end position="521"/>
    </location>
</feature>
<dbReference type="InterPro" id="IPR001173">
    <property type="entry name" value="Glyco_trans_2-like"/>
</dbReference>
<evidence type="ECO:0000256" key="9">
    <source>
        <dbReference type="ARBA" id="ARBA00055179"/>
    </source>
</evidence>
<evidence type="ECO:0000256" key="6">
    <source>
        <dbReference type="ARBA" id="ARBA00023034"/>
    </source>
</evidence>
<evidence type="ECO:0000256" key="11">
    <source>
        <dbReference type="SAM" id="MobiDB-lite"/>
    </source>
</evidence>
<feature type="compositionally biased region" description="Low complexity" evidence="11">
    <location>
        <begin position="38"/>
        <end position="52"/>
    </location>
</feature>
<keyword evidence="15" id="KW-1185">Reference proteome</keyword>
<evidence type="ECO:0000313" key="15">
    <source>
        <dbReference type="Proteomes" id="UP000036987"/>
    </source>
</evidence>
<keyword evidence="2" id="KW-0328">Glycosyltransferase</keyword>
<feature type="transmembrane region" description="Helical" evidence="12">
    <location>
        <begin position="112"/>
        <end position="131"/>
    </location>
</feature>
<evidence type="ECO:0000256" key="1">
    <source>
        <dbReference type="ARBA" id="ARBA00004653"/>
    </source>
</evidence>
<gene>
    <name evidence="14" type="ORF">ZOSMA_288G00230</name>
</gene>
<dbReference type="OrthoDB" id="72851at2759"/>
<sequence length="696" mass="80152">MTRPPNHEFQEWWNEERFNFDAFNSGQRPSVVDRDANTTAETTPTTPSSAAAGKGRGHNARQISWSFFLRFHHSLTFLLLFLPSRIESLLRTALHRISYSTYSSNPSRIFRVIRGFLISAVLLLMFEVVVYCKGWGFGPPMYGKDDIIGLVEVLYSKWLFVRKEYLAPPLQFMANVCIVLFLIQSVDRLVLMFGCFWIKFRKVRPIAKMVYEEKEEEGGRDVEVGSGGDNYPMVLLQIPMCNEREVYHQSIAAVCAQDWPRDRMLVQILDDSDERDVQLLIKTEVQKWQQKGVNILYRHRLIRTGYKAGNLKSAMSCNYVKDYEFVAIFDADFQPGSDFLKKTIPHFKGNDDLALVQTRWAFVNKDENLLTRLQNINLSFHFEVEQQVNGVFINFFGFNGTAGVWRIKALEDSGGWLERTTVEDMDIAVRAHLAGWKFIYLNDVKCLCELPESYEAYKKQQHRWHSGPMQLFRLCLFDILRSKVTFTKKANLIFLFFLLRKLILPFYSFTLFCIILPMTMFLPEAQLPAWVVCYIPGIMSAVNILPAPKSFPFIVPYLLFENTMSVTKFNAMISGLFKFGSSYEWIVTKKLGRSSEADLIAFAEKESELPQTETRGLQRASSESDIGELNKLESTKNFGKIKRNRLYRTELILALLLLTAATRSLLSAHGIHFYFLLFQGITFLAVGLDLIGEQVS</sequence>
<comment type="caution">
    <text evidence="14">The sequence shown here is derived from an EMBL/GenBank/DDBJ whole genome shotgun (WGS) entry which is preliminary data.</text>
</comment>
<dbReference type="GO" id="GO:0000139">
    <property type="term" value="C:Golgi membrane"/>
    <property type="evidence" value="ECO:0007669"/>
    <property type="project" value="UniProtKB-SubCell"/>
</dbReference>
<evidence type="ECO:0000256" key="4">
    <source>
        <dbReference type="ARBA" id="ARBA00022692"/>
    </source>
</evidence>
<dbReference type="GO" id="GO:0005794">
    <property type="term" value="C:Golgi apparatus"/>
    <property type="evidence" value="ECO:0000318"/>
    <property type="project" value="GO_Central"/>
</dbReference>
<protein>
    <submittedName>
        <fullName evidence="14">Cellulose synthase-like CSLC, family GT2</fullName>
    </submittedName>
</protein>
<reference evidence="15" key="1">
    <citation type="journal article" date="2016" name="Nature">
        <title>The genome of the seagrass Zostera marina reveals angiosperm adaptation to the sea.</title>
        <authorList>
            <person name="Olsen J.L."/>
            <person name="Rouze P."/>
            <person name="Verhelst B."/>
            <person name="Lin Y.-C."/>
            <person name="Bayer T."/>
            <person name="Collen J."/>
            <person name="Dattolo E."/>
            <person name="De Paoli E."/>
            <person name="Dittami S."/>
            <person name="Maumus F."/>
            <person name="Michel G."/>
            <person name="Kersting A."/>
            <person name="Lauritano C."/>
            <person name="Lohaus R."/>
            <person name="Toepel M."/>
            <person name="Tonon T."/>
            <person name="Vanneste K."/>
            <person name="Amirebrahimi M."/>
            <person name="Brakel J."/>
            <person name="Bostroem C."/>
            <person name="Chovatia M."/>
            <person name="Grimwood J."/>
            <person name="Jenkins J.W."/>
            <person name="Jueterbock A."/>
            <person name="Mraz A."/>
            <person name="Stam W.T."/>
            <person name="Tice H."/>
            <person name="Bornberg-Bauer E."/>
            <person name="Green P.J."/>
            <person name="Pearson G.A."/>
            <person name="Procaccini G."/>
            <person name="Duarte C.M."/>
            <person name="Schmutz J."/>
            <person name="Reusch T.B.H."/>
            <person name="Van de Peer Y."/>
        </authorList>
    </citation>
    <scope>NUCLEOTIDE SEQUENCE [LARGE SCALE GENOMIC DNA]</scope>
    <source>
        <strain evidence="15">cv. Finnish</strain>
    </source>
</reference>
<comment type="function">
    <text evidence="9">Probable beta-1,4-glucan synthase rather involved in the synthesis of the xyloglucan backbone than cellulose. Seems to work simultaneously with xyloglucan 6-xylosyltransferase. Xyloglucan is a noncellulosic polysaccharides of plant cell wall and consists of a glucan backbone substituted by xylose, galactose and fucose.</text>
</comment>
<dbReference type="EMBL" id="LFYR01000956">
    <property type="protein sequence ID" value="KMZ66823.1"/>
    <property type="molecule type" value="Genomic_DNA"/>
</dbReference>
<dbReference type="FunFam" id="3.90.550.10:FF:000007">
    <property type="entry name" value="probable xyloglucan glycosyltransferase 5"/>
    <property type="match status" value="1"/>
</dbReference>
<dbReference type="GO" id="GO:0048868">
    <property type="term" value="P:pollen tube development"/>
    <property type="evidence" value="ECO:0007669"/>
    <property type="project" value="UniProtKB-ARBA"/>
</dbReference>
<evidence type="ECO:0000256" key="12">
    <source>
        <dbReference type="SAM" id="Phobius"/>
    </source>
</evidence>
<evidence type="ECO:0000256" key="5">
    <source>
        <dbReference type="ARBA" id="ARBA00022989"/>
    </source>
</evidence>
<feature type="region of interest" description="Disordered" evidence="11">
    <location>
        <begin position="24"/>
        <end position="56"/>
    </location>
</feature>
<evidence type="ECO:0000256" key="2">
    <source>
        <dbReference type="ARBA" id="ARBA00022676"/>
    </source>
</evidence>
<comment type="similarity">
    <text evidence="10">Belongs to the glycosyltransferase 2 family. Plant cellulose synthase-like C subfamily.</text>
</comment>
<feature type="transmembrane region" description="Helical" evidence="12">
    <location>
        <begin position="172"/>
        <end position="198"/>
    </location>
</feature>
<evidence type="ECO:0000256" key="8">
    <source>
        <dbReference type="ARBA" id="ARBA00023316"/>
    </source>
</evidence>
<evidence type="ECO:0000313" key="14">
    <source>
        <dbReference type="EMBL" id="KMZ66823.1"/>
    </source>
</evidence>
<dbReference type="GO" id="GO:0071555">
    <property type="term" value="P:cell wall organization"/>
    <property type="evidence" value="ECO:0007669"/>
    <property type="project" value="UniProtKB-KW"/>
</dbReference>
<evidence type="ECO:0000256" key="7">
    <source>
        <dbReference type="ARBA" id="ARBA00023136"/>
    </source>
</evidence>
<keyword evidence="8" id="KW-0961">Cell wall biogenesis/degradation</keyword>
<proteinExistence type="inferred from homology"/>
<keyword evidence="6" id="KW-0333">Golgi apparatus</keyword>
<dbReference type="GO" id="GO:0099402">
    <property type="term" value="P:plant organ development"/>
    <property type="evidence" value="ECO:0007669"/>
    <property type="project" value="UniProtKB-ARBA"/>
</dbReference>
<dbReference type="PANTHER" id="PTHR32044:SF67">
    <property type="entry name" value="XYLOGLUCAN GLYCOSYLTRANSFERASE 6-RELATED"/>
    <property type="match status" value="1"/>
</dbReference>
<dbReference type="Gene3D" id="3.90.550.10">
    <property type="entry name" value="Spore Coat Polysaccharide Biosynthesis Protein SpsA, Chain A"/>
    <property type="match status" value="1"/>
</dbReference>
<evidence type="ECO:0000259" key="13">
    <source>
        <dbReference type="Pfam" id="PF13632"/>
    </source>
</evidence>
<comment type="subcellular location">
    <subcellularLocation>
        <location evidence="1">Golgi apparatus membrane</location>
        <topology evidence="1">Multi-pass membrane protein</topology>
    </subcellularLocation>
</comment>
<accession>A0A0K9PCN7</accession>
<evidence type="ECO:0000256" key="10">
    <source>
        <dbReference type="ARBA" id="ARBA00061151"/>
    </source>
</evidence>
<feature type="transmembrane region" description="Helical" evidence="12">
    <location>
        <begin position="646"/>
        <end position="665"/>
    </location>
</feature>
<dbReference type="Proteomes" id="UP000036987">
    <property type="component" value="Unassembled WGS sequence"/>
</dbReference>
<dbReference type="Pfam" id="PF13632">
    <property type="entry name" value="Glyco_trans_2_3"/>
    <property type="match status" value="1"/>
</dbReference>
<dbReference type="AlphaFoldDB" id="A0A0K9PCN7"/>
<dbReference type="GO" id="GO:0016757">
    <property type="term" value="F:glycosyltransferase activity"/>
    <property type="evidence" value="ECO:0000318"/>
    <property type="project" value="GO_Central"/>
</dbReference>
<keyword evidence="4 12" id="KW-0812">Transmembrane</keyword>
<keyword evidence="5 12" id="KW-1133">Transmembrane helix</keyword>
<keyword evidence="3" id="KW-0808">Transferase</keyword>
<dbReference type="SUPFAM" id="SSF53448">
    <property type="entry name" value="Nucleotide-diphospho-sugar transferases"/>
    <property type="match status" value="1"/>
</dbReference>
<dbReference type="OMA" id="EWWNKER"/>
<dbReference type="STRING" id="29655.A0A0K9PCN7"/>
<feature type="transmembrane region" description="Helical" evidence="12">
    <location>
        <begin position="671"/>
        <end position="691"/>
    </location>
</feature>
<keyword evidence="7 12" id="KW-0472">Membrane</keyword>
<name>A0A0K9PCN7_ZOSMR</name>